<dbReference type="GO" id="GO:0019843">
    <property type="term" value="F:rRNA binding"/>
    <property type="evidence" value="ECO:0007669"/>
    <property type="project" value="UniProtKB-KW"/>
</dbReference>
<accession>A0A518GGL6</accession>
<dbReference type="KEGG" id="ahel:Q31a_61340"/>
<comment type="subcellular location">
    <subcellularLocation>
        <location evidence="3">Cytoplasm</location>
    </subcellularLocation>
</comment>
<dbReference type="EMBL" id="CP036298">
    <property type="protein sequence ID" value="QDV27741.1"/>
    <property type="molecule type" value="Genomic_DNA"/>
</dbReference>
<feature type="compositionally biased region" description="Basic and acidic residues" evidence="4">
    <location>
        <begin position="41"/>
        <end position="55"/>
    </location>
</feature>
<dbReference type="Proteomes" id="UP000318017">
    <property type="component" value="Chromosome"/>
</dbReference>
<comment type="similarity">
    <text evidence="3">Belongs to the TRAFAC class YlqF/YawG GTPase family. RsgA subfamily.</text>
</comment>
<dbReference type="InterPro" id="IPR004881">
    <property type="entry name" value="Ribosome_biogen_GTPase_RsgA"/>
</dbReference>
<keyword evidence="3" id="KW-0862">Zinc</keyword>
<evidence type="ECO:0000256" key="1">
    <source>
        <dbReference type="ARBA" id="ARBA00022741"/>
    </source>
</evidence>
<evidence type="ECO:0000256" key="3">
    <source>
        <dbReference type="HAMAP-Rule" id="MF_01820"/>
    </source>
</evidence>
<feature type="compositionally biased region" description="Polar residues" evidence="4">
    <location>
        <begin position="59"/>
        <end position="69"/>
    </location>
</feature>
<keyword evidence="3" id="KW-0479">Metal-binding</keyword>
<keyword evidence="2 3" id="KW-0342">GTP-binding</keyword>
<reference evidence="7 8" key="1">
    <citation type="submission" date="2019-02" db="EMBL/GenBank/DDBJ databases">
        <title>Deep-cultivation of Planctomycetes and their phenomic and genomic characterization uncovers novel biology.</title>
        <authorList>
            <person name="Wiegand S."/>
            <person name="Jogler M."/>
            <person name="Boedeker C."/>
            <person name="Pinto D."/>
            <person name="Vollmers J."/>
            <person name="Rivas-Marin E."/>
            <person name="Kohn T."/>
            <person name="Peeters S.H."/>
            <person name="Heuer A."/>
            <person name="Rast P."/>
            <person name="Oberbeckmann S."/>
            <person name="Bunk B."/>
            <person name="Jeske O."/>
            <person name="Meyerdierks A."/>
            <person name="Storesund J.E."/>
            <person name="Kallscheuer N."/>
            <person name="Luecker S."/>
            <person name="Lage O.M."/>
            <person name="Pohl T."/>
            <person name="Merkel B.J."/>
            <person name="Hornburger P."/>
            <person name="Mueller R.-W."/>
            <person name="Bruemmer F."/>
            <person name="Labrenz M."/>
            <person name="Spormann A.M."/>
            <person name="Op den Camp H."/>
            <person name="Overmann J."/>
            <person name="Amann R."/>
            <person name="Jetten M.S.M."/>
            <person name="Mascher T."/>
            <person name="Medema M.H."/>
            <person name="Devos D.P."/>
            <person name="Kaster A.-K."/>
            <person name="Ovreas L."/>
            <person name="Rohde M."/>
            <person name="Galperin M.Y."/>
            <person name="Jogler C."/>
        </authorList>
    </citation>
    <scope>NUCLEOTIDE SEQUENCE [LARGE SCALE GENOMIC DNA]</scope>
    <source>
        <strain evidence="7 8">Q31a</strain>
    </source>
</reference>
<gene>
    <name evidence="3 7" type="primary">rsgA</name>
    <name evidence="7" type="ORF">Q31a_61340</name>
</gene>
<keyword evidence="3" id="KW-0699">rRNA-binding</keyword>
<feature type="region of interest" description="Disordered" evidence="4">
    <location>
        <begin position="1"/>
        <end position="71"/>
    </location>
</feature>
<keyword evidence="8" id="KW-1185">Reference proteome</keyword>
<evidence type="ECO:0000313" key="8">
    <source>
        <dbReference type="Proteomes" id="UP000318017"/>
    </source>
</evidence>
<dbReference type="InterPro" id="IPR012340">
    <property type="entry name" value="NA-bd_OB-fold"/>
</dbReference>
<dbReference type="GO" id="GO:0046872">
    <property type="term" value="F:metal ion binding"/>
    <property type="evidence" value="ECO:0007669"/>
    <property type="project" value="UniProtKB-KW"/>
</dbReference>
<dbReference type="GO" id="GO:0003924">
    <property type="term" value="F:GTPase activity"/>
    <property type="evidence" value="ECO:0007669"/>
    <property type="project" value="UniProtKB-UniRule"/>
</dbReference>
<dbReference type="GO" id="GO:0005737">
    <property type="term" value="C:cytoplasm"/>
    <property type="evidence" value="ECO:0007669"/>
    <property type="project" value="UniProtKB-SubCell"/>
</dbReference>
<dbReference type="InterPro" id="IPR027417">
    <property type="entry name" value="P-loop_NTPase"/>
</dbReference>
<dbReference type="SUPFAM" id="SSF52540">
    <property type="entry name" value="P-loop containing nucleoside triphosphate hydrolases"/>
    <property type="match status" value="1"/>
</dbReference>
<dbReference type="RefSeq" id="WP_145085581.1">
    <property type="nucleotide sequence ID" value="NZ_CP036298.1"/>
</dbReference>
<dbReference type="AlphaFoldDB" id="A0A518GGL6"/>
<dbReference type="InterPro" id="IPR030378">
    <property type="entry name" value="G_CP_dom"/>
</dbReference>
<dbReference type="Gene3D" id="2.40.50.140">
    <property type="entry name" value="Nucleic acid-binding proteins"/>
    <property type="match status" value="1"/>
</dbReference>
<dbReference type="GO" id="GO:0005525">
    <property type="term" value="F:GTP binding"/>
    <property type="evidence" value="ECO:0007669"/>
    <property type="project" value="UniProtKB-UniRule"/>
</dbReference>
<feature type="binding site" evidence="3">
    <location>
        <position position="338"/>
    </location>
    <ligand>
        <name>Zn(2+)</name>
        <dbReference type="ChEBI" id="CHEBI:29105"/>
    </ligand>
</feature>
<evidence type="ECO:0000256" key="2">
    <source>
        <dbReference type="ARBA" id="ARBA00023134"/>
    </source>
</evidence>
<dbReference type="Gene3D" id="3.40.50.300">
    <property type="entry name" value="P-loop containing nucleotide triphosphate hydrolases"/>
    <property type="match status" value="1"/>
</dbReference>
<dbReference type="EC" id="3.6.1.-" evidence="3"/>
<comment type="cofactor">
    <cofactor evidence="3">
        <name>Zn(2+)</name>
        <dbReference type="ChEBI" id="CHEBI:29105"/>
    </cofactor>
    <text evidence="3">Binds 1 zinc ion per subunit.</text>
</comment>
<comment type="function">
    <text evidence="3">One of several proteins that assist in the late maturation steps of the functional core of the 30S ribosomal subunit. Helps release RbfA from mature subunits. May play a role in the assembly of ribosomal proteins into the subunit. Circularly permuted GTPase that catalyzes slow GTP hydrolysis, GTPase activity is stimulated by the 30S ribosomal subunit.</text>
</comment>
<dbReference type="GO" id="GO:0042274">
    <property type="term" value="P:ribosomal small subunit biogenesis"/>
    <property type="evidence" value="ECO:0007669"/>
    <property type="project" value="UniProtKB-UniRule"/>
</dbReference>
<feature type="domain" description="EngC GTPase" evidence="5">
    <location>
        <begin position="165"/>
        <end position="312"/>
    </location>
</feature>
<dbReference type="PANTHER" id="PTHR32120">
    <property type="entry name" value="SMALL RIBOSOMAL SUBUNIT BIOGENESIS GTPASE RSGA"/>
    <property type="match status" value="1"/>
</dbReference>
<dbReference type="InterPro" id="IPR010914">
    <property type="entry name" value="RsgA_GTPase_dom"/>
</dbReference>
<dbReference type="HAMAP" id="MF_01820">
    <property type="entry name" value="GTPase_RsgA"/>
    <property type="match status" value="1"/>
</dbReference>
<proteinExistence type="inferred from homology"/>
<comment type="subunit">
    <text evidence="3">Monomer. Associates with 30S ribosomal subunit, binds 16S rRNA.</text>
</comment>
<dbReference type="OrthoDB" id="9809485at2"/>
<dbReference type="CDD" id="cd01854">
    <property type="entry name" value="YjeQ_EngC"/>
    <property type="match status" value="1"/>
</dbReference>
<dbReference type="PANTHER" id="PTHR32120:SF11">
    <property type="entry name" value="SMALL RIBOSOMAL SUBUNIT BIOGENESIS GTPASE RSGA 1, MITOCHONDRIAL-RELATED"/>
    <property type="match status" value="1"/>
</dbReference>
<feature type="domain" description="CP-type G" evidence="6">
    <location>
        <begin position="155"/>
        <end position="314"/>
    </location>
</feature>
<evidence type="ECO:0000256" key="4">
    <source>
        <dbReference type="SAM" id="MobiDB-lite"/>
    </source>
</evidence>
<keyword evidence="1 3" id="KW-0547">Nucleotide-binding</keyword>
<feature type="binding site" evidence="3">
    <location>
        <begin position="205"/>
        <end position="208"/>
    </location>
    <ligand>
        <name>GTP</name>
        <dbReference type="ChEBI" id="CHEBI:37565"/>
    </ligand>
</feature>
<dbReference type="PROSITE" id="PS50936">
    <property type="entry name" value="ENGC_GTPASE"/>
    <property type="match status" value="1"/>
</dbReference>
<feature type="binding site" evidence="3">
    <location>
        <position position="343"/>
    </location>
    <ligand>
        <name>Zn(2+)</name>
        <dbReference type="ChEBI" id="CHEBI:29105"/>
    </ligand>
</feature>
<name>A0A518GGL6_9BACT</name>
<feature type="binding site" evidence="3">
    <location>
        <position position="345"/>
    </location>
    <ligand>
        <name>Zn(2+)</name>
        <dbReference type="ChEBI" id="CHEBI:29105"/>
    </ligand>
</feature>
<feature type="binding site" evidence="3">
    <location>
        <begin position="256"/>
        <end position="264"/>
    </location>
    <ligand>
        <name>GTP</name>
        <dbReference type="ChEBI" id="CHEBI:37565"/>
    </ligand>
</feature>
<evidence type="ECO:0000313" key="7">
    <source>
        <dbReference type="EMBL" id="QDV27741.1"/>
    </source>
</evidence>
<keyword evidence="3" id="KW-0694">RNA-binding</keyword>
<protein>
    <recommendedName>
        <fullName evidence="3">Small ribosomal subunit biogenesis GTPase RsgA</fullName>
        <ecNumber evidence="3">3.6.1.-</ecNumber>
    </recommendedName>
</protein>
<evidence type="ECO:0000259" key="6">
    <source>
        <dbReference type="PROSITE" id="PS51721"/>
    </source>
</evidence>
<dbReference type="NCBIfam" id="TIGR00157">
    <property type="entry name" value="ribosome small subunit-dependent GTPase A"/>
    <property type="match status" value="1"/>
</dbReference>
<keyword evidence="3" id="KW-0963">Cytoplasm</keyword>
<dbReference type="Pfam" id="PF03193">
    <property type="entry name" value="RsgA_GTPase"/>
    <property type="match status" value="1"/>
</dbReference>
<keyword evidence="3" id="KW-0690">Ribosome biogenesis</keyword>
<evidence type="ECO:0000259" key="5">
    <source>
        <dbReference type="PROSITE" id="PS50936"/>
    </source>
</evidence>
<sequence length="381" mass="42067">MAKKANRSKVRTEFKKNYQQRKRTGDLTRQFNQDTLDEDALDKRERVSGKGEMTRHRTVTGQSLDGTSTDANADIDAADSNLRSGRVLRVHGLESVVRTDSGEEYRCAVRQVLKSISTDQRHIVVAGDMVVFRPEGTSQGIIQSVLPRHGVLSRTSKGRRHVLVSNVDLVIIVASAGEPDIKPHLIDRFLVTAEQAGLEPLIVINKIDLVDPTDFQPLLGVYAQMGYQTLLTSAEQGWGIDCLKSVIRNRQSVVTGQSGVGKSSLLNAIQEGLGLRVQPVSLENSKGKHTTTTSEILPLEAGGYLIDTPGIRQFQLWDVISSEVAGLFRDIRPYVSGCRFPDCTHIHEVDCAVREAVADGRIDPRRYNSYVHLIEDPAASF</sequence>
<feature type="binding site" evidence="3">
    <location>
        <position position="351"/>
    </location>
    <ligand>
        <name>Zn(2+)</name>
        <dbReference type="ChEBI" id="CHEBI:29105"/>
    </ligand>
</feature>
<keyword evidence="3 7" id="KW-0378">Hydrolase</keyword>
<dbReference type="SUPFAM" id="SSF50249">
    <property type="entry name" value="Nucleic acid-binding proteins"/>
    <property type="match status" value="1"/>
</dbReference>
<dbReference type="PROSITE" id="PS51721">
    <property type="entry name" value="G_CP"/>
    <property type="match status" value="1"/>
</dbReference>
<organism evidence="7 8">
    <name type="scientific">Aureliella helgolandensis</name>
    <dbReference type="NCBI Taxonomy" id="2527968"/>
    <lineage>
        <taxon>Bacteria</taxon>
        <taxon>Pseudomonadati</taxon>
        <taxon>Planctomycetota</taxon>
        <taxon>Planctomycetia</taxon>
        <taxon>Pirellulales</taxon>
        <taxon>Pirellulaceae</taxon>
        <taxon>Aureliella</taxon>
    </lineage>
</organism>
<dbReference type="Gene3D" id="1.10.40.50">
    <property type="entry name" value="Probable gtpase engc, domain 3"/>
    <property type="match status" value="1"/>
</dbReference>